<dbReference type="InterPro" id="IPR000160">
    <property type="entry name" value="GGDEF_dom"/>
</dbReference>
<dbReference type="Gene3D" id="3.30.70.270">
    <property type="match status" value="1"/>
</dbReference>
<dbReference type="Proteomes" id="UP000321917">
    <property type="component" value="Unassembled WGS sequence"/>
</dbReference>
<accession>A0A5C6QJ47</accession>
<comment type="cofactor">
    <cofactor evidence="1">
        <name>Mg(2+)</name>
        <dbReference type="ChEBI" id="CHEBI:18420"/>
    </cofactor>
</comment>
<dbReference type="EMBL" id="VOLQ01000009">
    <property type="protein sequence ID" value="TWX68964.1"/>
    <property type="molecule type" value="Genomic_DNA"/>
</dbReference>
<dbReference type="Pfam" id="PF00990">
    <property type="entry name" value="GGDEF"/>
    <property type="match status" value="1"/>
</dbReference>
<dbReference type="OrthoDB" id="9813903at2"/>
<dbReference type="InterPro" id="IPR050469">
    <property type="entry name" value="Diguanylate_Cyclase"/>
</dbReference>
<gene>
    <name evidence="7" type="ORF">ESZ26_09035</name>
    <name evidence="8" type="ORF">ESZ27_06395</name>
</gene>
<dbReference type="PROSITE" id="PS50887">
    <property type="entry name" value="GGDEF"/>
    <property type="match status" value="1"/>
</dbReference>
<protein>
    <recommendedName>
        <fullName evidence="2">diguanylate cyclase</fullName>
        <ecNumber evidence="2">2.7.7.65</ecNumber>
    </recommendedName>
</protein>
<evidence type="ECO:0000256" key="1">
    <source>
        <dbReference type="ARBA" id="ARBA00001946"/>
    </source>
</evidence>
<comment type="caution">
    <text evidence="8">The sequence shown here is derived from an EMBL/GenBank/DDBJ whole genome shotgun (WGS) entry which is preliminary data.</text>
</comment>
<dbReference type="GO" id="GO:0052621">
    <property type="term" value="F:diguanylate cyclase activity"/>
    <property type="evidence" value="ECO:0007669"/>
    <property type="project" value="UniProtKB-EC"/>
</dbReference>
<evidence type="ECO:0000256" key="4">
    <source>
        <dbReference type="PROSITE-ProRule" id="PRU00339"/>
    </source>
</evidence>
<dbReference type="PANTHER" id="PTHR45138:SF9">
    <property type="entry name" value="DIGUANYLATE CYCLASE DGCM-RELATED"/>
    <property type="match status" value="1"/>
</dbReference>
<dbReference type="PROSITE" id="PS50005">
    <property type="entry name" value="TPR"/>
    <property type="match status" value="1"/>
</dbReference>
<evidence type="ECO:0000313" key="8">
    <source>
        <dbReference type="EMBL" id="TWX68964.1"/>
    </source>
</evidence>
<dbReference type="PANTHER" id="PTHR45138">
    <property type="entry name" value="REGULATORY COMPONENTS OF SENSORY TRANSDUCTION SYSTEM"/>
    <property type="match status" value="1"/>
</dbReference>
<dbReference type="Gene3D" id="1.25.40.10">
    <property type="entry name" value="Tetratricopeptide repeat domain"/>
    <property type="match status" value="2"/>
</dbReference>
<comment type="catalytic activity">
    <reaction evidence="3">
        <text>2 GTP = 3',3'-c-di-GMP + 2 diphosphate</text>
        <dbReference type="Rhea" id="RHEA:24898"/>
        <dbReference type="ChEBI" id="CHEBI:33019"/>
        <dbReference type="ChEBI" id="CHEBI:37565"/>
        <dbReference type="ChEBI" id="CHEBI:58805"/>
        <dbReference type="EC" id="2.7.7.65"/>
    </reaction>
</comment>
<dbReference type="NCBIfam" id="TIGR00254">
    <property type="entry name" value="GGDEF"/>
    <property type="match status" value="1"/>
</dbReference>
<dbReference type="CDD" id="cd01949">
    <property type="entry name" value="GGDEF"/>
    <property type="match status" value="1"/>
</dbReference>
<dbReference type="Pfam" id="PF13424">
    <property type="entry name" value="TPR_12"/>
    <property type="match status" value="1"/>
</dbReference>
<dbReference type="SUPFAM" id="SSF55073">
    <property type="entry name" value="Nucleotide cyclase"/>
    <property type="match status" value="1"/>
</dbReference>
<dbReference type="AlphaFoldDB" id="A0A5C6QJ47"/>
<dbReference type="SMART" id="SM00267">
    <property type="entry name" value="GGDEF"/>
    <property type="match status" value="1"/>
</dbReference>
<evidence type="ECO:0000313" key="10">
    <source>
        <dbReference type="Proteomes" id="UP000321917"/>
    </source>
</evidence>
<dbReference type="EC" id="2.7.7.65" evidence="2"/>
<keyword evidence="9" id="KW-1185">Reference proteome</keyword>
<evidence type="ECO:0000256" key="3">
    <source>
        <dbReference type="ARBA" id="ARBA00034247"/>
    </source>
</evidence>
<evidence type="ECO:0000313" key="7">
    <source>
        <dbReference type="EMBL" id="TWX60243.1"/>
    </source>
</evidence>
<dbReference type="FunFam" id="3.30.70.270:FF:000001">
    <property type="entry name" value="Diguanylate cyclase domain protein"/>
    <property type="match status" value="1"/>
</dbReference>
<evidence type="ECO:0000256" key="2">
    <source>
        <dbReference type="ARBA" id="ARBA00012528"/>
    </source>
</evidence>
<dbReference type="InterPro" id="IPR011990">
    <property type="entry name" value="TPR-like_helical_dom_sf"/>
</dbReference>
<dbReference type="Pfam" id="PF13181">
    <property type="entry name" value="TPR_8"/>
    <property type="match status" value="1"/>
</dbReference>
<feature type="domain" description="GGDEF" evidence="6">
    <location>
        <begin position="467"/>
        <end position="597"/>
    </location>
</feature>
<evidence type="ECO:0000313" key="9">
    <source>
        <dbReference type="Proteomes" id="UP000321525"/>
    </source>
</evidence>
<keyword evidence="5" id="KW-0812">Transmembrane</keyword>
<dbReference type="SUPFAM" id="SSF48452">
    <property type="entry name" value="TPR-like"/>
    <property type="match status" value="2"/>
</dbReference>
<keyword evidence="5" id="KW-0472">Membrane</keyword>
<evidence type="ECO:0000256" key="5">
    <source>
        <dbReference type="SAM" id="Phobius"/>
    </source>
</evidence>
<organism evidence="8 10">
    <name type="scientific">Colwellia hornerae</name>
    <dbReference type="NCBI Taxonomy" id="89402"/>
    <lineage>
        <taxon>Bacteria</taxon>
        <taxon>Pseudomonadati</taxon>
        <taxon>Pseudomonadota</taxon>
        <taxon>Gammaproteobacteria</taxon>
        <taxon>Alteromonadales</taxon>
        <taxon>Colwelliaceae</taxon>
        <taxon>Colwellia</taxon>
    </lineage>
</organism>
<keyword evidence="5" id="KW-1133">Transmembrane helix</keyword>
<evidence type="ECO:0000259" key="6">
    <source>
        <dbReference type="PROSITE" id="PS50887"/>
    </source>
</evidence>
<keyword evidence="4" id="KW-0802">TPR repeat</keyword>
<feature type="transmembrane region" description="Helical" evidence="5">
    <location>
        <begin position="401"/>
        <end position="422"/>
    </location>
</feature>
<dbReference type="InterPro" id="IPR029787">
    <property type="entry name" value="Nucleotide_cyclase"/>
</dbReference>
<proteinExistence type="predicted"/>
<dbReference type="SMART" id="SM00028">
    <property type="entry name" value="TPR"/>
    <property type="match status" value="5"/>
</dbReference>
<name>A0A5C6QJ47_9GAMM</name>
<reference evidence="8 10" key="1">
    <citation type="submission" date="2019-07" db="EMBL/GenBank/DDBJ databases">
        <title>Genomes of sea-ice associated Colwellia species.</title>
        <authorList>
            <person name="Bowman J.P."/>
        </authorList>
    </citation>
    <scope>NUCLEOTIDE SEQUENCE [LARGE SCALE GENOMIC DNA]</scope>
    <source>
        <strain evidence="7 9">ACAM 607</strain>
        <strain evidence="8 10">IC036</strain>
    </source>
</reference>
<sequence>MIKWLLALILSLILSLISTSAILAKEVNVDSLKATLTALSPDDKARIAPLIELASFYLYIAPQETSAYATQALALAFPSIEDNDFNKAKLLRLLGQSQMYQGLNLEAFTHLNQAINSANKSENVHLISVSNRAMGVFYELIIDHENAVRYYIEALKFAKLSDQKEDLAMVYNNLGNVLNSQNDYTNAAKYFKKSIVINTEINDIAMKMNASVGLSVSYLKSGNPLKAQELLEEVLRNRAYINDFSFSEASANLAHVYKYLKNFTAAKSLYKFVINDEKGSVYPPAVASAYLGLADIYIQTNQIKAAIDLYHKGIVEVKNKISVESEMALYENLAKLELSQENFEAAAIIQTEYINRRNQVQPLTQKGLVQKLESQLLLERDYIKLQDALLISERESRHASLYLFAVIVISLISLVLFLILMLRKQVISRLEATNKTLKKASETDHLTSIGNRRFLEHQINTFKGQDIPMAFLLLDVDHFKDINDNFGHDAGDEVLVAIANNIKRLCRKGDLFARIGGEEFVILLMDSNEVSACLFAERVRSSIEEMARPFESKVTASIGVAFGNMEKANYDELYKQADIALYSAKDKGRNKVLLFPTITPKSAH</sequence>
<dbReference type="InterPro" id="IPR043128">
    <property type="entry name" value="Rev_trsase/Diguanyl_cyclase"/>
</dbReference>
<dbReference type="Proteomes" id="UP000321525">
    <property type="component" value="Unassembled WGS sequence"/>
</dbReference>
<dbReference type="EMBL" id="VOLR01000010">
    <property type="protein sequence ID" value="TWX60243.1"/>
    <property type="molecule type" value="Genomic_DNA"/>
</dbReference>
<dbReference type="InterPro" id="IPR019734">
    <property type="entry name" value="TPR_rpt"/>
</dbReference>
<feature type="repeat" description="TPR" evidence="4">
    <location>
        <begin position="168"/>
        <end position="201"/>
    </location>
</feature>
<dbReference type="RefSeq" id="WP_146799419.1">
    <property type="nucleotide sequence ID" value="NZ_VOLP01000011.1"/>
</dbReference>